<evidence type="ECO:0000313" key="3">
    <source>
        <dbReference type="Proteomes" id="UP001595699"/>
    </source>
</evidence>
<dbReference type="EMBL" id="JBHRZH010000027">
    <property type="protein sequence ID" value="MFC3764519.1"/>
    <property type="molecule type" value="Genomic_DNA"/>
</dbReference>
<accession>A0ABV7YJK1</accession>
<evidence type="ECO:0000256" key="1">
    <source>
        <dbReference type="SAM" id="MobiDB-lite"/>
    </source>
</evidence>
<proteinExistence type="predicted"/>
<reference evidence="3" key="1">
    <citation type="journal article" date="2019" name="Int. J. Syst. Evol. Microbiol.">
        <title>The Global Catalogue of Microorganisms (GCM) 10K type strain sequencing project: providing services to taxonomists for standard genome sequencing and annotation.</title>
        <authorList>
            <consortium name="The Broad Institute Genomics Platform"/>
            <consortium name="The Broad Institute Genome Sequencing Center for Infectious Disease"/>
            <person name="Wu L."/>
            <person name="Ma J."/>
        </authorList>
    </citation>
    <scope>NUCLEOTIDE SEQUENCE [LARGE SCALE GENOMIC DNA]</scope>
    <source>
        <strain evidence="3">CGMCC 4.7241</strain>
    </source>
</reference>
<evidence type="ECO:0000313" key="2">
    <source>
        <dbReference type="EMBL" id="MFC3764519.1"/>
    </source>
</evidence>
<comment type="caution">
    <text evidence="2">The sequence shown here is derived from an EMBL/GenBank/DDBJ whole genome shotgun (WGS) entry which is preliminary data.</text>
</comment>
<gene>
    <name evidence="2" type="ORF">ACFOUW_27025</name>
</gene>
<protein>
    <submittedName>
        <fullName evidence="2">DUF2188 domain-containing protein</fullName>
    </submittedName>
</protein>
<sequence>MHTQAPTVRVLPVDHKGQQMWAIHRDGASRASRVYPSRLDAVAVARRIARRERAEMFVEDLNGTTERHDPTARHGKVVSRESASA</sequence>
<dbReference type="RefSeq" id="WP_205121452.1">
    <property type="nucleotide sequence ID" value="NZ_JAFBCM010000001.1"/>
</dbReference>
<keyword evidence="3" id="KW-1185">Reference proteome</keyword>
<name>A0ABV7YJK1_9ACTN</name>
<feature type="region of interest" description="Disordered" evidence="1">
    <location>
        <begin position="60"/>
        <end position="85"/>
    </location>
</feature>
<organism evidence="2 3">
    <name type="scientific">Tenggerimyces flavus</name>
    <dbReference type="NCBI Taxonomy" id="1708749"/>
    <lineage>
        <taxon>Bacteria</taxon>
        <taxon>Bacillati</taxon>
        <taxon>Actinomycetota</taxon>
        <taxon>Actinomycetes</taxon>
        <taxon>Propionibacteriales</taxon>
        <taxon>Nocardioidaceae</taxon>
        <taxon>Tenggerimyces</taxon>
    </lineage>
</organism>
<dbReference type="Pfam" id="PF09954">
    <property type="entry name" value="DUF2188"/>
    <property type="match status" value="1"/>
</dbReference>
<dbReference type="InterPro" id="IPR018691">
    <property type="entry name" value="DUF2188"/>
</dbReference>
<dbReference type="Proteomes" id="UP001595699">
    <property type="component" value="Unassembled WGS sequence"/>
</dbReference>